<dbReference type="RefSeq" id="WP_007699777.1">
    <property type="nucleotide sequence ID" value="NZ_AOIQ01000012.1"/>
</dbReference>
<name>M0BPM9_9EURY</name>
<evidence type="ECO:0000313" key="4">
    <source>
        <dbReference type="Proteomes" id="UP000011560"/>
    </source>
</evidence>
<dbReference type="OrthoDB" id="384720at2157"/>
<feature type="region of interest" description="Disordered" evidence="2">
    <location>
        <begin position="1"/>
        <end position="53"/>
    </location>
</feature>
<organism evidence="3 4">
    <name type="scientific">Halovivax asiaticus JCM 14624</name>
    <dbReference type="NCBI Taxonomy" id="1227490"/>
    <lineage>
        <taxon>Archaea</taxon>
        <taxon>Methanobacteriati</taxon>
        <taxon>Methanobacteriota</taxon>
        <taxon>Stenosarchaea group</taxon>
        <taxon>Halobacteria</taxon>
        <taxon>Halobacteriales</taxon>
        <taxon>Natrialbaceae</taxon>
        <taxon>Halovivax</taxon>
    </lineage>
</organism>
<keyword evidence="4" id="KW-1185">Reference proteome</keyword>
<comment type="caution">
    <text evidence="3">The sequence shown here is derived from an EMBL/GenBank/DDBJ whole genome shotgun (WGS) entry which is preliminary data.</text>
</comment>
<evidence type="ECO:0000313" key="3">
    <source>
        <dbReference type="EMBL" id="ELZ11539.1"/>
    </source>
</evidence>
<evidence type="ECO:0000256" key="1">
    <source>
        <dbReference type="SAM" id="Coils"/>
    </source>
</evidence>
<sequence>MVAQHHPTPRPCEEAACDSEPDGDPTATDGETTAGNATVTVTPVESNSHDSTDVAAAIERERLRARIRALERELVASERHRQALVERYEWVLAERESDGSDRSDASARSTASVGSRLRRLLPGN</sequence>
<feature type="compositionally biased region" description="Polar residues" evidence="2">
    <location>
        <begin position="29"/>
        <end position="46"/>
    </location>
</feature>
<feature type="region of interest" description="Disordered" evidence="2">
    <location>
        <begin position="94"/>
        <end position="124"/>
    </location>
</feature>
<reference evidence="3 4" key="1">
    <citation type="journal article" date="2014" name="PLoS Genet.">
        <title>Phylogenetically driven sequencing of extremely halophilic archaea reveals strategies for static and dynamic osmo-response.</title>
        <authorList>
            <person name="Becker E.A."/>
            <person name="Seitzer P.M."/>
            <person name="Tritt A."/>
            <person name="Larsen D."/>
            <person name="Krusor M."/>
            <person name="Yao A.I."/>
            <person name="Wu D."/>
            <person name="Madern D."/>
            <person name="Eisen J.A."/>
            <person name="Darling A.E."/>
            <person name="Facciotti M.T."/>
        </authorList>
    </citation>
    <scope>NUCLEOTIDE SEQUENCE [LARGE SCALE GENOMIC DNA]</scope>
    <source>
        <strain evidence="3 4">JCM 14624</strain>
    </source>
</reference>
<protein>
    <submittedName>
        <fullName evidence="3">Uncharacterized protein</fullName>
    </submittedName>
</protein>
<accession>M0BPM9</accession>
<dbReference type="AlphaFoldDB" id="M0BPM9"/>
<feature type="coiled-coil region" evidence="1">
    <location>
        <begin position="53"/>
        <end position="87"/>
    </location>
</feature>
<keyword evidence="1" id="KW-0175">Coiled coil</keyword>
<evidence type="ECO:0000256" key="2">
    <source>
        <dbReference type="SAM" id="MobiDB-lite"/>
    </source>
</evidence>
<gene>
    <name evidence="3" type="ORF">C479_06736</name>
</gene>
<dbReference type="EMBL" id="AOIQ01000012">
    <property type="protein sequence ID" value="ELZ11539.1"/>
    <property type="molecule type" value="Genomic_DNA"/>
</dbReference>
<proteinExistence type="predicted"/>
<feature type="compositionally biased region" description="Basic and acidic residues" evidence="2">
    <location>
        <begin position="94"/>
        <end position="105"/>
    </location>
</feature>
<dbReference type="Proteomes" id="UP000011560">
    <property type="component" value="Unassembled WGS sequence"/>
</dbReference>